<keyword evidence="1" id="KW-0732">Signal</keyword>
<dbReference type="Proteomes" id="UP000420562">
    <property type="component" value="Unassembled WGS sequence"/>
</dbReference>
<proteinExistence type="predicted"/>
<organism evidence="2 3">
    <name type="scientific">Oryzomonas japonica</name>
    <dbReference type="NCBI Taxonomy" id="2603858"/>
    <lineage>
        <taxon>Bacteria</taxon>
        <taxon>Pseudomonadati</taxon>
        <taxon>Thermodesulfobacteriota</taxon>
        <taxon>Desulfuromonadia</taxon>
        <taxon>Geobacterales</taxon>
        <taxon>Geobacteraceae</taxon>
        <taxon>Oryzomonas</taxon>
    </lineage>
</organism>
<feature type="signal peptide" evidence="1">
    <location>
        <begin position="1"/>
        <end position="24"/>
    </location>
</feature>
<protein>
    <submittedName>
        <fullName evidence="2">Uncharacterized protein</fullName>
    </submittedName>
</protein>
<evidence type="ECO:0000313" key="3">
    <source>
        <dbReference type="Proteomes" id="UP000420562"/>
    </source>
</evidence>
<dbReference type="AlphaFoldDB" id="A0A7J4ZU23"/>
<name>A0A7J4ZU23_9BACT</name>
<accession>A0A7J4ZU23</accession>
<dbReference type="PROSITE" id="PS51257">
    <property type="entry name" value="PROKAR_LIPOPROTEIN"/>
    <property type="match status" value="1"/>
</dbReference>
<evidence type="ECO:0000256" key="1">
    <source>
        <dbReference type="SAM" id="SignalP"/>
    </source>
</evidence>
<comment type="caution">
    <text evidence="2">The sequence shown here is derived from an EMBL/GenBank/DDBJ whole genome shotgun (WGS) entry which is preliminary data.</text>
</comment>
<keyword evidence="3" id="KW-1185">Reference proteome</keyword>
<gene>
    <name evidence="2" type="ORF">F6V25_05125</name>
</gene>
<evidence type="ECO:0000313" key="2">
    <source>
        <dbReference type="EMBL" id="KAB0666938.1"/>
    </source>
</evidence>
<dbReference type="EMBL" id="VZQZ01000002">
    <property type="protein sequence ID" value="KAB0666938.1"/>
    <property type="molecule type" value="Genomic_DNA"/>
</dbReference>
<sequence length="267" mass="28164">MIPLARLMTMAATVLSLSCSPALAGPTAQINIPSTDAKALKEVAVNISNYARLSDAPDAGGSLYNVGVVTGLLPWERLKLEAGVDYTTTGTGSKADTHPFSFNVKLATVENAVANGSPAFAVGMYNLGTYDKPEIKDGISTRQNIAYLLAAKTLPLVGRLTCGGYYGSERALATPANTKRNNSGILVSWDRTITELSDKLWLGVEYMGGNNPNGEMSFAGSWAFSKQVALLVGMVIFNPFYRLSPADNGAIPGGKPAITTQLTINLP</sequence>
<feature type="chain" id="PRO_5029847675" evidence="1">
    <location>
        <begin position="25"/>
        <end position="267"/>
    </location>
</feature>
<reference evidence="2 3" key="1">
    <citation type="submission" date="2019-09" db="EMBL/GenBank/DDBJ databases">
        <title>Geobacter sp. Red96, a novel strain isolated from paddy soil.</title>
        <authorList>
            <person name="Xu Z."/>
            <person name="Masuda Y."/>
            <person name="Itoh H."/>
            <person name="Senoo K."/>
        </authorList>
    </citation>
    <scope>NUCLEOTIDE SEQUENCE [LARGE SCALE GENOMIC DNA]</scope>
    <source>
        <strain evidence="2 3">Red96</strain>
    </source>
</reference>